<dbReference type="Pfam" id="PF20243">
    <property type="entry name" value="MbnP"/>
    <property type="match status" value="1"/>
</dbReference>
<keyword evidence="3" id="KW-1185">Reference proteome</keyword>
<feature type="domain" description="Copper-binding protein MbnP-like" evidence="1">
    <location>
        <begin position="33"/>
        <end position="233"/>
    </location>
</feature>
<dbReference type="Proteomes" id="UP000199321">
    <property type="component" value="Unassembled WGS sequence"/>
</dbReference>
<dbReference type="PROSITE" id="PS51257">
    <property type="entry name" value="PROKAR_LIPOPROTEIN"/>
    <property type="match status" value="1"/>
</dbReference>
<dbReference type="OrthoDB" id="1422031at2"/>
<dbReference type="AlphaFoldDB" id="A0A1G7CXZ4"/>
<sequence length="261" mass="28600">MKKFALFFAAAVSIIAVSCKSDDDSTPEVTPVSVDLNFTHNWDGSNIENADFETTQYTNANGEELTLSKIVYLISDVTFTNSAGESFDAGDYNLVNVREEDNLTFTPGIQIPPGDYTVSFTFGFDDEDNIDAVYPDLNQTPEGSWGVPMMMGGGYHYMRLEGRFLDNTSTITGFQYHAIRANDQSTTPVTLQDTSIPVTLGQVTIGDNTTIEVKMNAAEWFKNPNQWDLNALPGMLMPNFAAQIMISENGASVFSLGAVTQ</sequence>
<organism evidence="2 3">
    <name type="scientific">Ulvibacter litoralis</name>
    <dbReference type="NCBI Taxonomy" id="227084"/>
    <lineage>
        <taxon>Bacteria</taxon>
        <taxon>Pseudomonadati</taxon>
        <taxon>Bacteroidota</taxon>
        <taxon>Flavobacteriia</taxon>
        <taxon>Flavobacteriales</taxon>
        <taxon>Flavobacteriaceae</taxon>
        <taxon>Ulvibacter</taxon>
    </lineage>
</organism>
<dbReference type="STRING" id="227084.SAMN05421855_101636"/>
<gene>
    <name evidence="2" type="ORF">SAMN05421855_101636</name>
</gene>
<dbReference type="EMBL" id="FNBA01000001">
    <property type="protein sequence ID" value="SDE44149.1"/>
    <property type="molecule type" value="Genomic_DNA"/>
</dbReference>
<evidence type="ECO:0000259" key="1">
    <source>
        <dbReference type="Pfam" id="PF20243"/>
    </source>
</evidence>
<accession>A0A1G7CXZ4</accession>
<proteinExistence type="predicted"/>
<name>A0A1G7CXZ4_9FLAO</name>
<protein>
    <recommendedName>
        <fullName evidence="1">Copper-binding protein MbnP-like domain-containing protein</fullName>
    </recommendedName>
</protein>
<evidence type="ECO:0000313" key="2">
    <source>
        <dbReference type="EMBL" id="SDE44149.1"/>
    </source>
</evidence>
<evidence type="ECO:0000313" key="3">
    <source>
        <dbReference type="Proteomes" id="UP000199321"/>
    </source>
</evidence>
<reference evidence="2 3" key="1">
    <citation type="submission" date="2016-10" db="EMBL/GenBank/DDBJ databases">
        <authorList>
            <person name="de Groot N.N."/>
        </authorList>
    </citation>
    <scope>NUCLEOTIDE SEQUENCE [LARGE SCALE GENOMIC DNA]</scope>
    <source>
        <strain evidence="2 3">DSM 16195</strain>
    </source>
</reference>
<dbReference type="InterPro" id="IPR046863">
    <property type="entry name" value="MbnP-like_dom"/>
</dbReference>
<dbReference type="RefSeq" id="WP_093140392.1">
    <property type="nucleotide sequence ID" value="NZ_BMWO01000001.1"/>
</dbReference>